<dbReference type="AlphaFoldDB" id="A0AAN7WCX6"/>
<dbReference type="Proteomes" id="UP001346869">
    <property type="component" value="Unassembled WGS sequence"/>
</dbReference>
<name>A0AAN7WCX6_ELEMC</name>
<comment type="caution">
    <text evidence="2">The sequence shown here is derived from an EMBL/GenBank/DDBJ whole genome shotgun (WGS) entry which is preliminary data.</text>
</comment>
<reference evidence="2 3" key="1">
    <citation type="journal article" date="2023" name="Genes (Basel)">
        <title>Chromosome-Level Genome Assembly and Circadian Gene Repertoire of the Patagonia Blennie Eleginops maclovinus-The Closest Ancestral Proxy of Antarctic Cryonotothenioids.</title>
        <authorList>
            <person name="Cheng C.C."/>
            <person name="Rivera-Colon A.G."/>
            <person name="Minhas B.F."/>
            <person name="Wilson L."/>
            <person name="Rayamajhi N."/>
            <person name="Vargas-Chacoff L."/>
            <person name="Catchen J.M."/>
        </authorList>
    </citation>
    <scope>NUCLEOTIDE SEQUENCE [LARGE SCALE GENOMIC DNA]</scope>
    <source>
        <strain evidence="2">JMC-PN-2008</strain>
    </source>
</reference>
<evidence type="ECO:0000256" key="1">
    <source>
        <dbReference type="SAM" id="MobiDB-lite"/>
    </source>
</evidence>
<organism evidence="2 3">
    <name type="scientific">Eleginops maclovinus</name>
    <name type="common">Patagonian blennie</name>
    <name type="synonym">Eleginus maclovinus</name>
    <dbReference type="NCBI Taxonomy" id="56733"/>
    <lineage>
        <taxon>Eukaryota</taxon>
        <taxon>Metazoa</taxon>
        <taxon>Chordata</taxon>
        <taxon>Craniata</taxon>
        <taxon>Vertebrata</taxon>
        <taxon>Euteleostomi</taxon>
        <taxon>Actinopterygii</taxon>
        <taxon>Neopterygii</taxon>
        <taxon>Teleostei</taxon>
        <taxon>Neoteleostei</taxon>
        <taxon>Acanthomorphata</taxon>
        <taxon>Eupercaria</taxon>
        <taxon>Perciformes</taxon>
        <taxon>Notothenioidei</taxon>
        <taxon>Eleginopidae</taxon>
        <taxon>Eleginops</taxon>
    </lineage>
</organism>
<reference evidence="2 3" key="2">
    <citation type="journal article" date="2023" name="Mol. Biol. Evol.">
        <title>Genomics of Secondarily Temperate Adaptation in the Only Non-Antarctic Icefish.</title>
        <authorList>
            <person name="Rivera-Colon A.G."/>
            <person name="Rayamajhi N."/>
            <person name="Minhas B.F."/>
            <person name="Madrigal G."/>
            <person name="Bilyk K.T."/>
            <person name="Yoon V."/>
            <person name="Hune M."/>
            <person name="Gregory S."/>
            <person name="Cheng C.H.C."/>
            <person name="Catchen J.M."/>
        </authorList>
    </citation>
    <scope>NUCLEOTIDE SEQUENCE [LARGE SCALE GENOMIC DNA]</scope>
    <source>
        <strain evidence="2">JMC-PN-2008</strain>
    </source>
</reference>
<gene>
    <name evidence="2" type="ORF">PBY51_006018</name>
</gene>
<accession>A0AAN7WCX6</accession>
<evidence type="ECO:0000313" key="3">
    <source>
        <dbReference type="Proteomes" id="UP001346869"/>
    </source>
</evidence>
<proteinExistence type="predicted"/>
<keyword evidence="3" id="KW-1185">Reference proteome</keyword>
<dbReference type="EMBL" id="JAUZQC010000025">
    <property type="protein sequence ID" value="KAK5848401.1"/>
    <property type="molecule type" value="Genomic_DNA"/>
</dbReference>
<evidence type="ECO:0000313" key="2">
    <source>
        <dbReference type="EMBL" id="KAK5848401.1"/>
    </source>
</evidence>
<feature type="region of interest" description="Disordered" evidence="1">
    <location>
        <begin position="27"/>
        <end position="60"/>
    </location>
</feature>
<sequence>MPGQSADILPLLHRFIIPRAPECSPLGDPVPTHFQLEPNPIRHPEPVGPQPSHLALNADPSSLPRGCCLSAVR</sequence>
<protein>
    <submittedName>
        <fullName evidence="2">Uncharacterized protein</fullName>
    </submittedName>
</protein>